<accession>A0A0G0PIU6</accession>
<gene>
    <name evidence="2" type="ORF">UT11_C0031G0004</name>
</gene>
<evidence type="ECO:0000313" key="2">
    <source>
        <dbReference type="EMBL" id="KKQ89251.1"/>
    </source>
</evidence>
<feature type="region of interest" description="Disordered" evidence="1">
    <location>
        <begin position="1"/>
        <end position="37"/>
    </location>
</feature>
<sequence length="37" mass="3692">MSKKTNTALSSPTPIGDPDAVPAKAGNYTGTGFPLSV</sequence>
<dbReference type="EMBL" id="LBVO01000031">
    <property type="protein sequence ID" value="KKQ89251.1"/>
    <property type="molecule type" value="Genomic_DNA"/>
</dbReference>
<comment type="caution">
    <text evidence="2">The sequence shown here is derived from an EMBL/GenBank/DDBJ whole genome shotgun (WGS) entry which is preliminary data.</text>
</comment>
<reference evidence="2 3" key="1">
    <citation type="journal article" date="2015" name="Nature">
        <title>rRNA introns, odd ribosomes, and small enigmatic genomes across a large radiation of phyla.</title>
        <authorList>
            <person name="Brown C.T."/>
            <person name="Hug L.A."/>
            <person name="Thomas B.C."/>
            <person name="Sharon I."/>
            <person name="Castelle C.J."/>
            <person name="Singh A."/>
            <person name="Wilkins M.J."/>
            <person name="Williams K.H."/>
            <person name="Banfield J.F."/>
        </authorList>
    </citation>
    <scope>NUCLEOTIDE SEQUENCE [LARGE SCALE GENOMIC DNA]</scope>
</reference>
<protein>
    <submittedName>
        <fullName evidence="2">Uncharacterized protein</fullName>
    </submittedName>
</protein>
<dbReference type="Proteomes" id="UP000033934">
    <property type="component" value="Unassembled WGS sequence"/>
</dbReference>
<evidence type="ECO:0000313" key="3">
    <source>
        <dbReference type="Proteomes" id="UP000033934"/>
    </source>
</evidence>
<organism evidence="2 3">
    <name type="scientific">Berkelbacteria bacterium GW2011_GWA2_38_9</name>
    <dbReference type="NCBI Taxonomy" id="1618334"/>
    <lineage>
        <taxon>Bacteria</taxon>
        <taxon>Candidatus Berkelbacteria</taxon>
    </lineage>
</organism>
<name>A0A0G0PIU6_9BACT</name>
<evidence type="ECO:0000256" key="1">
    <source>
        <dbReference type="SAM" id="MobiDB-lite"/>
    </source>
</evidence>
<proteinExistence type="predicted"/>
<dbReference type="AlphaFoldDB" id="A0A0G0PIU6"/>
<feature type="compositionally biased region" description="Polar residues" evidence="1">
    <location>
        <begin position="1"/>
        <end position="13"/>
    </location>
</feature>